<sequence length="174" mass="20232">MARYLLALDQAAKISGWSIFDLDKKEYIKSGHFEIPGDNKLEMRERLCQFTKEIDSIHSVYSFDEIVYEDIQLQRGNVKTFKTLAYFQAAIMIYCGPSDCAHPIKATCYSPSHWRSILKDEYKIEWGRKRTEQKAAAQEFTKRQTELALTEDESDSYCIGLTYLLERDKPTSAF</sequence>
<name>A0A8S5SX84_9CAUD</name>
<protein>
    <submittedName>
        <fullName evidence="1">Holliday junction resolvasome, endonuclease subunit</fullName>
    </submittedName>
</protein>
<dbReference type="SUPFAM" id="SSF53098">
    <property type="entry name" value="Ribonuclease H-like"/>
    <property type="match status" value="1"/>
</dbReference>
<dbReference type="GO" id="GO:0003676">
    <property type="term" value="F:nucleic acid binding"/>
    <property type="evidence" value="ECO:0007669"/>
    <property type="project" value="InterPro"/>
</dbReference>
<proteinExistence type="predicted"/>
<keyword evidence="1" id="KW-0540">Nuclease</keyword>
<keyword evidence="1" id="KW-0378">Hydrolase</keyword>
<keyword evidence="1" id="KW-0255">Endonuclease</keyword>
<dbReference type="EMBL" id="BK032687">
    <property type="protein sequence ID" value="DAF55146.1"/>
    <property type="molecule type" value="Genomic_DNA"/>
</dbReference>
<dbReference type="InterPro" id="IPR012337">
    <property type="entry name" value="RNaseH-like_sf"/>
</dbReference>
<dbReference type="Gene3D" id="3.30.420.10">
    <property type="entry name" value="Ribonuclease H-like superfamily/Ribonuclease H"/>
    <property type="match status" value="1"/>
</dbReference>
<evidence type="ECO:0000313" key="1">
    <source>
        <dbReference type="EMBL" id="DAF55146.1"/>
    </source>
</evidence>
<accession>A0A8S5SX84</accession>
<reference evidence="1" key="1">
    <citation type="journal article" date="2021" name="Proc. Natl. Acad. Sci. U.S.A.">
        <title>A Catalog of Tens of Thousands of Viruses from Human Metagenomes Reveals Hidden Associations with Chronic Diseases.</title>
        <authorList>
            <person name="Tisza M.J."/>
            <person name="Buck C.B."/>
        </authorList>
    </citation>
    <scope>NUCLEOTIDE SEQUENCE</scope>
    <source>
        <strain evidence="1">CtZHD14</strain>
    </source>
</reference>
<organism evidence="1">
    <name type="scientific">Siphoviridae sp. ctZHD14</name>
    <dbReference type="NCBI Taxonomy" id="2827891"/>
    <lineage>
        <taxon>Viruses</taxon>
        <taxon>Duplodnaviria</taxon>
        <taxon>Heunggongvirae</taxon>
        <taxon>Uroviricota</taxon>
        <taxon>Caudoviricetes</taxon>
    </lineage>
</organism>
<dbReference type="InterPro" id="IPR036397">
    <property type="entry name" value="RNaseH_sf"/>
</dbReference>
<dbReference type="GO" id="GO:0004519">
    <property type="term" value="F:endonuclease activity"/>
    <property type="evidence" value="ECO:0007669"/>
    <property type="project" value="UniProtKB-KW"/>
</dbReference>